<comment type="caution">
    <text evidence="5">The sequence shown here is derived from an EMBL/GenBank/DDBJ whole genome shotgun (WGS) entry which is preliminary data.</text>
</comment>
<dbReference type="InterPro" id="IPR010618">
    <property type="entry name" value="RPF"/>
</dbReference>
<feature type="domain" description="Resuscitation-promoting factor core lysozyme-like" evidence="4">
    <location>
        <begin position="56"/>
        <end position="127"/>
    </location>
</feature>
<dbReference type="Pfam" id="PF06737">
    <property type="entry name" value="Transglycosylas"/>
    <property type="match status" value="1"/>
</dbReference>
<dbReference type="EMBL" id="BNBC01000053">
    <property type="protein sequence ID" value="GHF08138.1"/>
    <property type="molecule type" value="Genomic_DNA"/>
</dbReference>
<proteinExistence type="inferred from homology"/>
<feature type="region of interest" description="Disordered" evidence="3">
    <location>
        <begin position="1"/>
        <end position="25"/>
    </location>
</feature>
<evidence type="ECO:0000256" key="2">
    <source>
        <dbReference type="ARBA" id="ARBA00022801"/>
    </source>
</evidence>
<dbReference type="InterPro" id="IPR006311">
    <property type="entry name" value="TAT_signal"/>
</dbReference>
<dbReference type="InterPro" id="IPR023346">
    <property type="entry name" value="Lysozyme-like_dom_sf"/>
</dbReference>
<accession>A0A919E3D3</accession>
<sequence>MNWQQNIDRAPVRHDGASGQHPRRRGLRGALLVAATTAALAGGPAATALPSRGLGPDWDAIAACESSGNWRANTGNGYYGGLQFAQSSWIAAGGRKYAPRADLATRREQIKVARRLARLQGMSAWTCA</sequence>
<dbReference type="CDD" id="cd13925">
    <property type="entry name" value="RPF"/>
    <property type="match status" value="1"/>
</dbReference>
<evidence type="ECO:0000256" key="1">
    <source>
        <dbReference type="ARBA" id="ARBA00010830"/>
    </source>
</evidence>
<protein>
    <recommendedName>
        <fullName evidence="4">Resuscitation-promoting factor core lysozyme-like domain-containing protein</fullName>
    </recommendedName>
</protein>
<name>A0A919E3D3_9ACTN</name>
<reference evidence="5" key="1">
    <citation type="journal article" date="2014" name="Int. J. Syst. Evol. Microbiol.">
        <title>Complete genome sequence of Corynebacterium casei LMG S-19264T (=DSM 44701T), isolated from a smear-ripened cheese.</title>
        <authorList>
            <consortium name="US DOE Joint Genome Institute (JGI-PGF)"/>
            <person name="Walter F."/>
            <person name="Albersmeier A."/>
            <person name="Kalinowski J."/>
            <person name="Ruckert C."/>
        </authorList>
    </citation>
    <scope>NUCLEOTIDE SEQUENCE</scope>
    <source>
        <strain evidence="5">JCM 3302</strain>
    </source>
</reference>
<comment type="similarity">
    <text evidence="1">Belongs to the transglycosylase family. Rpf subfamily.</text>
</comment>
<reference evidence="5" key="2">
    <citation type="submission" date="2020-09" db="EMBL/GenBank/DDBJ databases">
        <authorList>
            <person name="Sun Q."/>
            <person name="Ohkuma M."/>
        </authorList>
    </citation>
    <scope>NUCLEOTIDE SEQUENCE</scope>
    <source>
        <strain evidence="5">JCM 3302</strain>
    </source>
</reference>
<gene>
    <name evidence="5" type="ORF">GCM10014715_75080</name>
</gene>
<dbReference type="PROSITE" id="PS51318">
    <property type="entry name" value="TAT"/>
    <property type="match status" value="1"/>
</dbReference>
<keyword evidence="6" id="KW-1185">Reference proteome</keyword>
<evidence type="ECO:0000313" key="5">
    <source>
        <dbReference type="EMBL" id="GHF08138.1"/>
    </source>
</evidence>
<organism evidence="5 6">
    <name type="scientific">Streptomyces spiralis</name>
    <dbReference type="NCBI Taxonomy" id="66376"/>
    <lineage>
        <taxon>Bacteria</taxon>
        <taxon>Bacillati</taxon>
        <taxon>Actinomycetota</taxon>
        <taxon>Actinomycetes</taxon>
        <taxon>Kitasatosporales</taxon>
        <taxon>Streptomycetaceae</taxon>
        <taxon>Streptomyces</taxon>
    </lineage>
</organism>
<evidence type="ECO:0000259" key="4">
    <source>
        <dbReference type="Pfam" id="PF06737"/>
    </source>
</evidence>
<dbReference type="AlphaFoldDB" id="A0A919E3D3"/>
<dbReference type="GO" id="GO:0016787">
    <property type="term" value="F:hydrolase activity"/>
    <property type="evidence" value="ECO:0007669"/>
    <property type="project" value="UniProtKB-KW"/>
</dbReference>
<dbReference type="SUPFAM" id="SSF53955">
    <property type="entry name" value="Lysozyme-like"/>
    <property type="match status" value="1"/>
</dbReference>
<keyword evidence="2" id="KW-0378">Hydrolase</keyword>
<dbReference type="RefSeq" id="WP_189907287.1">
    <property type="nucleotide sequence ID" value="NZ_BNBC01000053.1"/>
</dbReference>
<dbReference type="Proteomes" id="UP000641386">
    <property type="component" value="Unassembled WGS sequence"/>
</dbReference>
<evidence type="ECO:0000256" key="3">
    <source>
        <dbReference type="SAM" id="MobiDB-lite"/>
    </source>
</evidence>
<evidence type="ECO:0000313" key="6">
    <source>
        <dbReference type="Proteomes" id="UP000641386"/>
    </source>
</evidence>
<dbReference type="Gene3D" id="1.10.530.10">
    <property type="match status" value="1"/>
</dbReference>